<organism evidence="1 2">
    <name type="scientific">Orenia marismortui</name>
    <dbReference type="NCBI Taxonomy" id="46469"/>
    <lineage>
        <taxon>Bacteria</taxon>
        <taxon>Bacillati</taxon>
        <taxon>Bacillota</taxon>
        <taxon>Clostridia</taxon>
        <taxon>Halanaerobiales</taxon>
        <taxon>Halobacteroidaceae</taxon>
        <taxon>Orenia</taxon>
    </lineage>
</organism>
<dbReference type="Proteomes" id="UP000295832">
    <property type="component" value="Unassembled WGS sequence"/>
</dbReference>
<comment type="caution">
    <text evidence="1">The sequence shown here is derived from an EMBL/GenBank/DDBJ whole genome shotgun (WGS) entry which is preliminary data.</text>
</comment>
<evidence type="ECO:0000313" key="2">
    <source>
        <dbReference type="Proteomes" id="UP000295832"/>
    </source>
</evidence>
<evidence type="ECO:0000313" key="1">
    <source>
        <dbReference type="EMBL" id="TDX48326.1"/>
    </source>
</evidence>
<accession>A0A4R8GR58</accession>
<dbReference type="AlphaFoldDB" id="A0A4R8GR58"/>
<dbReference type="EMBL" id="SOEG01000030">
    <property type="protein sequence ID" value="TDX48326.1"/>
    <property type="molecule type" value="Genomic_DNA"/>
</dbReference>
<dbReference type="RefSeq" id="WP_134118255.1">
    <property type="nucleotide sequence ID" value="NZ_SOEG01000030.1"/>
</dbReference>
<protein>
    <submittedName>
        <fullName evidence="1">Uncharacterized protein</fullName>
    </submittedName>
</protein>
<dbReference type="STRING" id="926561.GCA_000379025_03177"/>
<name>A0A4R8GR58_9FIRM</name>
<keyword evidence="2" id="KW-1185">Reference proteome</keyword>
<proteinExistence type="predicted"/>
<reference evidence="1 2" key="1">
    <citation type="submission" date="2019-03" db="EMBL/GenBank/DDBJ databases">
        <title>Subsurface microbial communities from deep shales in Ohio and West Virginia, USA.</title>
        <authorList>
            <person name="Wrighton K."/>
        </authorList>
    </citation>
    <scope>NUCLEOTIDE SEQUENCE [LARGE SCALE GENOMIC DNA]</scope>
    <source>
        <strain evidence="1 2">MSL 6dP</strain>
    </source>
</reference>
<gene>
    <name evidence="1" type="ORF">C7959_13053</name>
</gene>
<sequence length="181" mass="20764">MKIFANYDDVTGEILGFYTNDIHIEENVPIPYVEITEEEWRNCLENQGDYKINTDTDTDTLELKYNPHIPTLLEIKETKLKEIRTITGDLIDSRYKPFDRENLFVLENKPDINDYLTGERVGKQTVKDNILSIRTACNDLESQIESAASIEEIELIDTSEGNLMQLAGWAIEENTTTETPA</sequence>